<dbReference type="PROSITE" id="PS50991">
    <property type="entry name" value="PYR_CT"/>
    <property type="match status" value="1"/>
</dbReference>
<dbReference type="UniPathway" id="UPA00896">
    <property type="reaction ID" value="UER00863"/>
</dbReference>
<dbReference type="STRING" id="357750.A0A2S6CA78"/>
<evidence type="ECO:0000256" key="3">
    <source>
        <dbReference type="ARBA" id="ARBA00012910"/>
    </source>
</evidence>
<dbReference type="InterPro" id="IPR000891">
    <property type="entry name" value="PYR_CT"/>
</dbReference>
<comment type="caution">
    <text evidence="9">The sequence shown here is derived from an EMBL/GenBank/DDBJ whole genome shotgun (WGS) entry which is preliminary data.</text>
</comment>
<feature type="compositionally biased region" description="Basic residues" evidence="7">
    <location>
        <begin position="64"/>
        <end position="80"/>
    </location>
</feature>
<dbReference type="AlphaFoldDB" id="A0A2S6CA78"/>
<proteinExistence type="inferred from homology"/>
<dbReference type="GO" id="GO:0046872">
    <property type="term" value="F:metal ion binding"/>
    <property type="evidence" value="ECO:0007669"/>
    <property type="project" value="UniProtKB-KW"/>
</dbReference>
<dbReference type="EMBL" id="PNEN01000515">
    <property type="protein sequence ID" value="PPJ56626.1"/>
    <property type="molecule type" value="Genomic_DNA"/>
</dbReference>
<organism evidence="9 10">
    <name type="scientific">Cercospora berteroae</name>
    <dbReference type="NCBI Taxonomy" id="357750"/>
    <lineage>
        <taxon>Eukaryota</taxon>
        <taxon>Fungi</taxon>
        <taxon>Dikarya</taxon>
        <taxon>Ascomycota</taxon>
        <taxon>Pezizomycotina</taxon>
        <taxon>Dothideomycetes</taxon>
        <taxon>Dothideomycetidae</taxon>
        <taxon>Mycosphaerellales</taxon>
        <taxon>Mycosphaerellaceae</taxon>
        <taxon>Cercospora</taxon>
    </lineage>
</organism>
<dbReference type="InterPro" id="IPR043594">
    <property type="entry name" value="HMGL"/>
</dbReference>
<name>A0A2S6CA78_9PEZI</name>
<dbReference type="PANTHER" id="PTHR42738">
    <property type="entry name" value="HYDROXYMETHYLGLUTARYL-COA LYASE"/>
    <property type="match status" value="1"/>
</dbReference>
<dbReference type="InterPro" id="IPR013785">
    <property type="entry name" value="Aldolase_TIM"/>
</dbReference>
<dbReference type="OrthoDB" id="10253869at2759"/>
<comment type="pathway">
    <text evidence="1">Metabolic intermediate metabolism; (S)-3-hydroxy-3-methylglutaryl-CoA degradation; acetoacetate from (S)-3-hydroxy-3-methylglutaryl-CoA: step 1/1.</text>
</comment>
<dbReference type="CDD" id="cd07938">
    <property type="entry name" value="DRE_TIM_HMGL"/>
    <property type="match status" value="1"/>
</dbReference>
<gene>
    <name evidence="9" type="ORF">CBER1_01817</name>
</gene>
<dbReference type="Pfam" id="PF00682">
    <property type="entry name" value="HMGL-like"/>
    <property type="match status" value="1"/>
</dbReference>
<evidence type="ECO:0000313" key="10">
    <source>
        <dbReference type="Proteomes" id="UP000237631"/>
    </source>
</evidence>
<evidence type="ECO:0000256" key="4">
    <source>
        <dbReference type="ARBA" id="ARBA00022723"/>
    </source>
</evidence>
<evidence type="ECO:0000259" key="8">
    <source>
        <dbReference type="PROSITE" id="PS50991"/>
    </source>
</evidence>
<reference evidence="10" key="1">
    <citation type="journal article" date="2017" name="bioRxiv">
        <title>Conservation of a gene cluster reveals novel cercosporin biosynthetic mechanisms and extends production to the genus Colletotrichum.</title>
        <authorList>
            <person name="de Jonge R."/>
            <person name="Ebert M.K."/>
            <person name="Huitt-Roehl C.R."/>
            <person name="Pal P."/>
            <person name="Suttle J.C."/>
            <person name="Spanner R.E."/>
            <person name="Neubauer J.D."/>
            <person name="Jurick W.M.II."/>
            <person name="Stott K.A."/>
            <person name="Secor G.A."/>
            <person name="Thomma B.P.H.J."/>
            <person name="Van de Peer Y."/>
            <person name="Townsend C.A."/>
            <person name="Bolton M.D."/>
        </authorList>
    </citation>
    <scope>NUCLEOTIDE SEQUENCE [LARGE SCALE GENOMIC DNA]</scope>
    <source>
        <strain evidence="10">CBS538.71</strain>
    </source>
</reference>
<feature type="region of interest" description="Disordered" evidence="7">
    <location>
        <begin position="376"/>
        <end position="400"/>
    </location>
</feature>
<evidence type="ECO:0000313" key="9">
    <source>
        <dbReference type="EMBL" id="PPJ56626.1"/>
    </source>
</evidence>
<evidence type="ECO:0000256" key="5">
    <source>
        <dbReference type="ARBA" id="ARBA00023239"/>
    </source>
</evidence>
<accession>A0A2S6CA78</accession>
<dbReference type="NCBIfam" id="NF004283">
    <property type="entry name" value="PRK05692.1"/>
    <property type="match status" value="1"/>
</dbReference>
<evidence type="ECO:0000256" key="7">
    <source>
        <dbReference type="SAM" id="MobiDB-lite"/>
    </source>
</evidence>
<evidence type="ECO:0000256" key="6">
    <source>
        <dbReference type="ARBA" id="ARBA00049877"/>
    </source>
</evidence>
<dbReference type="FunFam" id="3.20.20.70:FF:000071">
    <property type="entry name" value="Hydroxymethylglutaryl-CoA lyase"/>
    <property type="match status" value="1"/>
</dbReference>
<comment type="similarity">
    <text evidence="2">Belongs to the HMG-CoA lyase family.</text>
</comment>
<comment type="catalytic activity">
    <reaction evidence="6">
        <text>(3S)-3-hydroxy-3-methylglutaryl-CoA = acetoacetate + acetyl-CoA</text>
        <dbReference type="Rhea" id="RHEA:24404"/>
        <dbReference type="ChEBI" id="CHEBI:13705"/>
        <dbReference type="ChEBI" id="CHEBI:43074"/>
        <dbReference type="ChEBI" id="CHEBI:57288"/>
        <dbReference type="EC" id="4.1.3.4"/>
    </reaction>
</comment>
<dbReference type="PANTHER" id="PTHR42738:SF17">
    <property type="entry name" value="HYDROXYMETHYLGLUTARYL-COA LYASE"/>
    <property type="match status" value="1"/>
</dbReference>
<feature type="region of interest" description="Disordered" evidence="7">
    <location>
        <begin position="63"/>
        <end position="82"/>
    </location>
</feature>
<dbReference type="GO" id="GO:0004419">
    <property type="term" value="F:hydroxymethylglutaryl-CoA lyase activity"/>
    <property type="evidence" value="ECO:0007669"/>
    <property type="project" value="UniProtKB-EC"/>
</dbReference>
<evidence type="ECO:0000256" key="1">
    <source>
        <dbReference type="ARBA" id="ARBA00005143"/>
    </source>
</evidence>
<dbReference type="GO" id="GO:0046951">
    <property type="term" value="P:ketone body biosynthetic process"/>
    <property type="evidence" value="ECO:0007669"/>
    <property type="project" value="TreeGrafter"/>
</dbReference>
<dbReference type="Gene3D" id="3.20.20.70">
    <property type="entry name" value="Aldolase class I"/>
    <property type="match status" value="1"/>
</dbReference>
<keyword evidence="4" id="KW-0479">Metal-binding</keyword>
<sequence>MHPKPRSGMRRAEAWGPTADFEDRQSDVNTLIWPGSDATRPRRVRHDLDEMAARLASSVLRTARTTRRHGGPGAVRRRSHLSAAPRPDVTILEVGPRDGLQNIKTQVPTPTKIELIRRLAKTGLRNIEATSFVSPKWVPQLADSKDVIKEAKAIGEPVGIWMPVLAPNMKGVELAMENGAQEVVVFASASEAFSKANTNCTIEEALARSEEIVQAAKSHGIRARGVISCIVACPYDGPTEPSKVLEIARRFLHMGCYEVGLGDTIGVATPHDIEKLLKVLLTEIPAEKLAGHYHDTYGQAIANVVKSYDMGIRAFDSSVAGLGGCPFAKGAKGNLATEDMVYTFEKAGIKTGVDLQQLAEIGDWISRQASIPNNSRAGSAIVAKTRSTKEATPKPAGRPK</sequence>
<dbReference type="Proteomes" id="UP000237631">
    <property type="component" value="Unassembled WGS sequence"/>
</dbReference>
<evidence type="ECO:0000256" key="2">
    <source>
        <dbReference type="ARBA" id="ARBA00009405"/>
    </source>
</evidence>
<dbReference type="EC" id="4.1.3.4" evidence="3"/>
<dbReference type="SUPFAM" id="SSF51569">
    <property type="entry name" value="Aldolase"/>
    <property type="match status" value="1"/>
</dbReference>
<feature type="domain" description="Pyruvate carboxyltransferase" evidence="8">
    <location>
        <begin position="89"/>
        <end position="359"/>
    </location>
</feature>
<keyword evidence="10" id="KW-1185">Reference proteome</keyword>
<dbReference type="GO" id="GO:0006552">
    <property type="term" value="P:L-leucine catabolic process"/>
    <property type="evidence" value="ECO:0007669"/>
    <property type="project" value="TreeGrafter"/>
</dbReference>
<protein>
    <recommendedName>
        <fullName evidence="3">hydroxymethylglutaryl-CoA lyase</fullName>
        <ecNumber evidence="3">4.1.3.4</ecNumber>
    </recommendedName>
</protein>
<keyword evidence="5" id="KW-0456">Lyase</keyword>